<reference evidence="2 3" key="1">
    <citation type="submission" date="2016-08" db="EMBL/GenBank/DDBJ databases">
        <authorList>
            <person name="Seilhamer J.J."/>
        </authorList>
    </citation>
    <scope>NUCLEOTIDE SEQUENCE [LARGE SCALE GENOMIC DNA]</scope>
    <source>
        <strain evidence="2 3">KT-27</strain>
    </source>
</reference>
<gene>
    <name evidence="2" type="ORF">BGP80_17225</name>
</gene>
<evidence type="ECO:0008006" key="4">
    <source>
        <dbReference type="Google" id="ProtNLM"/>
    </source>
</evidence>
<dbReference type="RefSeq" id="WP_103437654.1">
    <property type="nucleotide sequence ID" value="NZ_MIND01000018.1"/>
</dbReference>
<feature type="transmembrane region" description="Helical" evidence="1">
    <location>
        <begin position="66"/>
        <end position="86"/>
    </location>
</feature>
<organism evidence="2 3">
    <name type="scientific">Pseudomonas putida</name>
    <name type="common">Arthrobacter siderocapsulatus</name>
    <dbReference type="NCBI Taxonomy" id="303"/>
    <lineage>
        <taxon>Bacteria</taxon>
        <taxon>Pseudomonadati</taxon>
        <taxon>Pseudomonadota</taxon>
        <taxon>Gammaproteobacteria</taxon>
        <taxon>Pseudomonadales</taxon>
        <taxon>Pseudomonadaceae</taxon>
        <taxon>Pseudomonas</taxon>
    </lineage>
</organism>
<protein>
    <recommendedName>
        <fullName evidence="4">Transmembrane protein</fullName>
    </recommendedName>
</protein>
<dbReference type="EMBL" id="MIND01000018">
    <property type="protein sequence ID" value="POF91052.1"/>
    <property type="molecule type" value="Genomic_DNA"/>
</dbReference>
<evidence type="ECO:0000313" key="3">
    <source>
        <dbReference type="Proteomes" id="UP000237194"/>
    </source>
</evidence>
<keyword evidence="1" id="KW-1133">Transmembrane helix</keyword>
<evidence type="ECO:0000256" key="1">
    <source>
        <dbReference type="SAM" id="Phobius"/>
    </source>
</evidence>
<keyword evidence="1" id="KW-0812">Transmembrane</keyword>
<dbReference type="Proteomes" id="UP000237194">
    <property type="component" value="Unassembled WGS sequence"/>
</dbReference>
<proteinExistence type="predicted"/>
<reference evidence="2 3" key="2">
    <citation type="submission" date="2018-03" db="EMBL/GenBank/DDBJ databases">
        <title>Draft genome of Pseudomonas putida strain KT-27.</title>
        <authorList>
            <person name="Yoshizawa S."/>
            <person name="Khan N.H."/>
            <person name="Nishimura M."/>
            <person name="Chiura H.X."/>
            <person name="Ogura Y."/>
            <person name="Hayashi T."/>
            <person name="Kogure K."/>
        </authorList>
    </citation>
    <scope>NUCLEOTIDE SEQUENCE [LARGE SCALE GENOMIC DNA]</scope>
    <source>
        <strain evidence="2 3">KT-27</strain>
    </source>
</reference>
<feature type="transmembrane region" description="Helical" evidence="1">
    <location>
        <begin position="9"/>
        <end position="33"/>
    </location>
</feature>
<comment type="caution">
    <text evidence="2">The sequence shown here is derived from an EMBL/GenBank/DDBJ whole genome shotgun (WGS) entry which is preliminary data.</text>
</comment>
<accession>A0A2S3WJF3</accession>
<evidence type="ECO:0000313" key="2">
    <source>
        <dbReference type="EMBL" id="POF91052.1"/>
    </source>
</evidence>
<sequence length="132" mass="14546">MIEFDSWPFMLRISVVLTPVVIGMSGVALSFYIACTREFFVVVAALSSTAWIEGQKRYMKSLSLKSRWIIVCGVCGLLIVPGPQIRRGMLSVEGLKAFPNGLKKRMVASVWLTLVGFIGMIVVAAFIKMGKL</sequence>
<dbReference type="AlphaFoldDB" id="A0A2S3WJF3"/>
<keyword evidence="1" id="KW-0472">Membrane</keyword>
<feature type="transmembrane region" description="Helical" evidence="1">
    <location>
        <begin position="106"/>
        <end position="127"/>
    </location>
</feature>
<name>A0A2S3WJF3_PSEPU</name>